<dbReference type="InterPro" id="IPR000182">
    <property type="entry name" value="GNAT_dom"/>
</dbReference>
<proteinExistence type="predicted"/>
<dbReference type="Gene3D" id="3.40.630.30">
    <property type="match status" value="1"/>
</dbReference>
<comment type="caution">
    <text evidence="3">The sequence shown here is derived from an EMBL/GenBank/DDBJ whole genome shotgun (WGS) entry which is preliminary data.</text>
</comment>
<evidence type="ECO:0000259" key="2">
    <source>
        <dbReference type="PROSITE" id="PS51186"/>
    </source>
</evidence>
<evidence type="ECO:0000313" key="4">
    <source>
        <dbReference type="Proteomes" id="UP000561011"/>
    </source>
</evidence>
<organism evidence="3 4">
    <name type="scientific">Sanguibacter inulinus</name>
    <dbReference type="NCBI Taxonomy" id="60922"/>
    <lineage>
        <taxon>Bacteria</taxon>
        <taxon>Bacillati</taxon>
        <taxon>Actinomycetota</taxon>
        <taxon>Actinomycetes</taxon>
        <taxon>Micrococcales</taxon>
        <taxon>Sanguibacteraceae</taxon>
        <taxon>Sanguibacter</taxon>
    </lineage>
</organism>
<dbReference type="RefSeq" id="WP_179912429.1">
    <property type="nucleotide sequence ID" value="NZ_JACBYE010000005.1"/>
</dbReference>
<reference evidence="3 4" key="1">
    <citation type="submission" date="2020-07" db="EMBL/GenBank/DDBJ databases">
        <title>MOT database genomes.</title>
        <authorList>
            <person name="Joseph S."/>
            <person name="Aduse-Opoku J."/>
            <person name="Hashim A."/>
            <person name="Wade W."/>
            <person name="Curtis M."/>
        </authorList>
    </citation>
    <scope>NUCLEOTIDE SEQUENCE [LARGE SCALE GENOMIC DNA]</scope>
    <source>
        <strain evidence="3 4">DSM 100099</strain>
    </source>
</reference>
<evidence type="ECO:0000256" key="1">
    <source>
        <dbReference type="SAM" id="MobiDB-lite"/>
    </source>
</evidence>
<dbReference type="EMBL" id="JACBYE010000005">
    <property type="protein sequence ID" value="NYS92596.1"/>
    <property type="molecule type" value="Genomic_DNA"/>
</dbReference>
<evidence type="ECO:0000313" key="3">
    <source>
        <dbReference type="EMBL" id="NYS92596.1"/>
    </source>
</evidence>
<dbReference type="InterPro" id="IPR051531">
    <property type="entry name" value="N-acetyltransferase"/>
</dbReference>
<keyword evidence="4" id="KW-1185">Reference proteome</keyword>
<dbReference type="SUPFAM" id="SSF55729">
    <property type="entry name" value="Acyl-CoA N-acyltransferases (Nat)"/>
    <property type="match status" value="1"/>
</dbReference>
<dbReference type="PANTHER" id="PTHR43792">
    <property type="entry name" value="GNAT FAMILY, PUTATIVE (AFU_ORTHOLOGUE AFUA_3G00765)-RELATED-RELATED"/>
    <property type="match status" value="1"/>
</dbReference>
<protein>
    <submittedName>
        <fullName evidence="3">GNAT family N-acetyltransferase</fullName>
    </submittedName>
</protein>
<dbReference type="InterPro" id="IPR016181">
    <property type="entry name" value="Acyl_CoA_acyltransferase"/>
</dbReference>
<keyword evidence="3" id="KW-0808">Transferase</keyword>
<dbReference type="PROSITE" id="PS51186">
    <property type="entry name" value="GNAT"/>
    <property type="match status" value="1"/>
</dbReference>
<dbReference type="PANTHER" id="PTHR43792:SF13">
    <property type="entry name" value="ACETYLTRANSFERASE"/>
    <property type="match status" value="1"/>
</dbReference>
<gene>
    <name evidence="3" type="ORF">HZZ10_03495</name>
</gene>
<dbReference type="Pfam" id="PF13302">
    <property type="entry name" value="Acetyltransf_3"/>
    <property type="match status" value="1"/>
</dbReference>
<accession>A0A853EQ01</accession>
<sequence>MPDDSTALSQDDRPHRSPVWTADVPGASGTRLVRLPTDAVDALAAGDLATAQDAVGDGLRLTPFLVSPECRRVWAYRSRQLARTPSDAAWVTRLLVTPAGEVVGRAGFHGAPESGTVEVGYEVDPARRRRGHARAALRILLDVARREPDVRTLRATVSPDNEASRLLVEAHGLVVTGEQWDEEDGLETIFEVGVEA</sequence>
<dbReference type="AlphaFoldDB" id="A0A853EQ01"/>
<dbReference type="GO" id="GO:0016747">
    <property type="term" value="F:acyltransferase activity, transferring groups other than amino-acyl groups"/>
    <property type="evidence" value="ECO:0007669"/>
    <property type="project" value="InterPro"/>
</dbReference>
<feature type="domain" description="N-acetyltransferase" evidence="2">
    <location>
        <begin position="38"/>
        <end position="195"/>
    </location>
</feature>
<feature type="region of interest" description="Disordered" evidence="1">
    <location>
        <begin position="1"/>
        <end position="22"/>
    </location>
</feature>
<dbReference type="Proteomes" id="UP000561011">
    <property type="component" value="Unassembled WGS sequence"/>
</dbReference>
<name>A0A853EQ01_9MICO</name>